<dbReference type="OMA" id="SCKIRSD"/>
<keyword evidence="5" id="KW-0498">Mitosis</keyword>
<evidence type="ECO:0000256" key="3">
    <source>
        <dbReference type="ARBA" id="ARBA00022454"/>
    </source>
</evidence>
<reference evidence="12 13" key="1">
    <citation type="submission" date="2017-09" db="EMBL/GenBank/DDBJ databases">
        <authorList>
            <consortium name="International Durum Wheat Genome Sequencing Consortium (IDWGSC)"/>
            <person name="Milanesi L."/>
        </authorList>
    </citation>
    <scope>NUCLEOTIDE SEQUENCE [LARGE SCALE GENOMIC DNA]</scope>
    <source>
        <strain evidence="13">cv. Svevo</strain>
    </source>
</reference>
<protein>
    <submittedName>
        <fullName evidence="12">Uncharacterized protein</fullName>
    </submittedName>
</protein>
<feature type="coiled-coil region" evidence="10">
    <location>
        <begin position="104"/>
        <end position="135"/>
    </location>
</feature>
<feature type="transmembrane region" description="Helical" evidence="11">
    <location>
        <begin position="325"/>
        <end position="355"/>
    </location>
</feature>
<dbReference type="AlphaFoldDB" id="A0A9R0WSI8"/>
<keyword evidence="10" id="KW-0175">Coiled coil</keyword>
<dbReference type="EMBL" id="LT934119">
    <property type="protein sequence ID" value="VAI21410.1"/>
    <property type="molecule type" value="Genomic_DNA"/>
</dbReference>
<evidence type="ECO:0000256" key="7">
    <source>
        <dbReference type="ARBA" id="ARBA00023242"/>
    </source>
</evidence>
<evidence type="ECO:0000313" key="12">
    <source>
        <dbReference type="EMBL" id="VAI21410.1"/>
    </source>
</evidence>
<keyword evidence="6" id="KW-0995">Kinetochore</keyword>
<sequence>MAAAAGSYGKLHKSFKLAARSILTAFSREDLNNAFPSFTDAERERLYQMFIYVIKSLHGNIVEEFRNVCDEIEIATALDKVDQFVEEQTLDVLSSDKTSIEDIKERISKEKKDEIERLKGLLEKTQERNNAMKARIEPLKQGEDFNDTRDVLTKLGTGLKLVGLGCNHGGVWSLKGMQQVTKCSTQAASLEMKLWPAEKLGFTKTTIQANPDSVYFVYPLLLISCKIRSDIGSKLNEEAAMSYWGTSPSWGAARHGPSPMVPLMVVLALGWVIYNETLLECYERVTEVRDTVADNAMVFILAAGFLLLAVVLLSNQMEVVLVPAVLVLVMLLIQNIVLAALLLLLAVYLAGIYYYPPHRGYGYGGGGGGGGFSGAGGDWTGWGCGLGFYMLLLLCLVLCAMFSEEGGSWWIPGVLLAACLLCLNLFSGGKVLGQEYF</sequence>
<evidence type="ECO:0000256" key="2">
    <source>
        <dbReference type="ARBA" id="ARBA00004629"/>
    </source>
</evidence>
<keyword evidence="11" id="KW-0812">Transmembrane</keyword>
<comment type="subcellular location">
    <subcellularLocation>
        <location evidence="2">Chromosome</location>
        <location evidence="2">Centromere</location>
        <location evidence="2">Kinetochore</location>
    </subcellularLocation>
    <subcellularLocation>
        <location evidence="1">Nucleus</location>
    </subcellularLocation>
</comment>
<dbReference type="GO" id="GO:0005634">
    <property type="term" value="C:nucleus"/>
    <property type="evidence" value="ECO:0007669"/>
    <property type="project" value="UniProtKB-SubCell"/>
</dbReference>
<evidence type="ECO:0000256" key="11">
    <source>
        <dbReference type="SAM" id="Phobius"/>
    </source>
</evidence>
<evidence type="ECO:0000256" key="9">
    <source>
        <dbReference type="ARBA" id="ARBA00023328"/>
    </source>
</evidence>
<dbReference type="InterPro" id="IPR007128">
    <property type="entry name" value="PMF1/Nnf1"/>
</dbReference>
<keyword evidence="9" id="KW-0137">Centromere</keyword>
<feature type="transmembrane region" description="Helical" evidence="11">
    <location>
        <begin position="379"/>
        <end position="402"/>
    </location>
</feature>
<dbReference type="GO" id="GO:0000444">
    <property type="term" value="C:MIS12/MIND type complex"/>
    <property type="evidence" value="ECO:0007669"/>
    <property type="project" value="InterPro"/>
</dbReference>
<evidence type="ECO:0000256" key="6">
    <source>
        <dbReference type="ARBA" id="ARBA00022838"/>
    </source>
</evidence>
<dbReference type="GO" id="GO:0051301">
    <property type="term" value="P:cell division"/>
    <property type="evidence" value="ECO:0007669"/>
    <property type="project" value="UniProtKB-KW"/>
</dbReference>
<keyword evidence="11" id="KW-1133">Transmembrane helix</keyword>
<evidence type="ECO:0000256" key="4">
    <source>
        <dbReference type="ARBA" id="ARBA00022618"/>
    </source>
</evidence>
<evidence type="ECO:0000256" key="10">
    <source>
        <dbReference type="SAM" id="Coils"/>
    </source>
</evidence>
<dbReference type="PANTHER" id="PTHR15459">
    <property type="entry name" value="POLYAMINE-MODULATED FACTOR 1"/>
    <property type="match status" value="1"/>
</dbReference>
<proteinExistence type="predicted"/>
<dbReference type="Gramene" id="TRITD5Av1G198190.2">
    <property type="protein sequence ID" value="TRITD5Av1G198190.2"/>
    <property type="gene ID" value="TRITD5Av1G198190"/>
</dbReference>
<accession>A0A9R0WSI8</accession>
<evidence type="ECO:0000256" key="1">
    <source>
        <dbReference type="ARBA" id="ARBA00004123"/>
    </source>
</evidence>
<dbReference type="Pfam" id="PF03980">
    <property type="entry name" value="Nnf1"/>
    <property type="match status" value="1"/>
</dbReference>
<keyword evidence="8" id="KW-0131">Cell cycle</keyword>
<dbReference type="GO" id="GO:0007059">
    <property type="term" value="P:chromosome segregation"/>
    <property type="evidence" value="ECO:0007669"/>
    <property type="project" value="TreeGrafter"/>
</dbReference>
<feature type="transmembrane region" description="Helical" evidence="11">
    <location>
        <begin position="409"/>
        <end position="427"/>
    </location>
</feature>
<evidence type="ECO:0000313" key="13">
    <source>
        <dbReference type="Proteomes" id="UP000324705"/>
    </source>
</evidence>
<organism evidence="12 13">
    <name type="scientific">Triticum turgidum subsp. durum</name>
    <name type="common">Durum wheat</name>
    <name type="synonym">Triticum durum</name>
    <dbReference type="NCBI Taxonomy" id="4567"/>
    <lineage>
        <taxon>Eukaryota</taxon>
        <taxon>Viridiplantae</taxon>
        <taxon>Streptophyta</taxon>
        <taxon>Embryophyta</taxon>
        <taxon>Tracheophyta</taxon>
        <taxon>Spermatophyta</taxon>
        <taxon>Magnoliopsida</taxon>
        <taxon>Liliopsida</taxon>
        <taxon>Poales</taxon>
        <taxon>Poaceae</taxon>
        <taxon>BOP clade</taxon>
        <taxon>Pooideae</taxon>
        <taxon>Triticodae</taxon>
        <taxon>Triticeae</taxon>
        <taxon>Triticinae</taxon>
        <taxon>Triticum</taxon>
    </lineage>
</organism>
<dbReference type="PANTHER" id="PTHR15459:SF3">
    <property type="entry name" value="POLYAMINE-MODULATED FACTOR 1"/>
    <property type="match status" value="1"/>
</dbReference>
<gene>
    <name evidence="12" type="ORF">TRITD_5Av1G198190</name>
</gene>
<keyword evidence="13" id="KW-1185">Reference proteome</keyword>
<keyword evidence="4" id="KW-0132">Cell division</keyword>
<dbReference type="Proteomes" id="UP000324705">
    <property type="component" value="Chromosome 5A"/>
</dbReference>
<evidence type="ECO:0000256" key="5">
    <source>
        <dbReference type="ARBA" id="ARBA00022776"/>
    </source>
</evidence>
<keyword evidence="11" id="KW-0472">Membrane</keyword>
<keyword evidence="3" id="KW-0158">Chromosome</keyword>
<evidence type="ECO:0000256" key="8">
    <source>
        <dbReference type="ARBA" id="ARBA00023306"/>
    </source>
</evidence>
<feature type="transmembrane region" description="Helical" evidence="11">
    <location>
        <begin position="296"/>
        <end position="313"/>
    </location>
</feature>
<keyword evidence="7" id="KW-0539">Nucleus</keyword>
<name>A0A9R0WSI8_TRITD</name>